<evidence type="ECO:0008006" key="4">
    <source>
        <dbReference type="Google" id="ProtNLM"/>
    </source>
</evidence>
<feature type="coiled-coil region" evidence="1">
    <location>
        <begin position="77"/>
        <end position="177"/>
    </location>
</feature>
<evidence type="ECO:0000313" key="2">
    <source>
        <dbReference type="EMBL" id="KAF4077573.1"/>
    </source>
</evidence>
<dbReference type="Proteomes" id="UP000593565">
    <property type="component" value="Unassembled WGS sequence"/>
</dbReference>
<keyword evidence="3" id="KW-1185">Reference proteome</keyword>
<evidence type="ECO:0000313" key="3">
    <source>
        <dbReference type="Proteomes" id="UP000593565"/>
    </source>
</evidence>
<dbReference type="InterPro" id="IPR038827">
    <property type="entry name" value="CCDC152"/>
</dbReference>
<dbReference type="PANTHER" id="PTHR35253:SF1">
    <property type="entry name" value="COILED-COIL DOMAIN-CONTAINING PROTEIN 152"/>
    <property type="match status" value="1"/>
</dbReference>
<feature type="coiled-coil region" evidence="1">
    <location>
        <begin position="8"/>
        <end position="42"/>
    </location>
</feature>
<name>A0A7J6A4D1_AMEME</name>
<dbReference type="PANTHER" id="PTHR35253">
    <property type="entry name" value="COILED-COIL DOMAIN-CONTAINING PROTEIN 152"/>
    <property type="match status" value="1"/>
</dbReference>
<comment type="caution">
    <text evidence="2">The sequence shown here is derived from an EMBL/GenBank/DDBJ whole genome shotgun (WGS) entry which is preliminary data.</text>
</comment>
<dbReference type="EMBL" id="JAAGNN010000018">
    <property type="protein sequence ID" value="KAF4077573.1"/>
    <property type="molecule type" value="Genomic_DNA"/>
</dbReference>
<proteinExistence type="predicted"/>
<keyword evidence="1" id="KW-0175">Coiled coil</keyword>
<dbReference type="AlphaFoldDB" id="A0A7J6A4D1"/>
<accession>A0A7J6A4D1</accession>
<protein>
    <recommendedName>
        <fullName evidence="4">Coiled-coil domain-containing protein 152</fullName>
    </recommendedName>
</protein>
<reference evidence="2 3" key="1">
    <citation type="submission" date="2020-02" db="EMBL/GenBank/DDBJ databases">
        <title>A chromosome-scale genome assembly of the black bullhead catfish (Ameiurus melas).</title>
        <authorList>
            <person name="Wen M."/>
            <person name="Zham M."/>
            <person name="Cabau C."/>
            <person name="Klopp C."/>
            <person name="Donnadieu C."/>
            <person name="Roques C."/>
            <person name="Bouchez O."/>
            <person name="Lampietro C."/>
            <person name="Jouanno E."/>
            <person name="Herpin A."/>
            <person name="Louis A."/>
            <person name="Berthelot C."/>
            <person name="Parey E."/>
            <person name="Roest-Crollius H."/>
            <person name="Braasch I."/>
            <person name="Postlethwait J."/>
            <person name="Robinson-Rechavi M."/>
            <person name="Echchiki A."/>
            <person name="Begum T."/>
            <person name="Montfort J."/>
            <person name="Schartl M."/>
            <person name="Bobe J."/>
            <person name="Guiguen Y."/>
        </authorList>
    </citation>
    <scope>NUCLEOTIDE SEQUENCE [LARGE SCALE GENOMIC DNA]</scope>
    <source>
        <strain evidence="2">M_S1</strain>
        <tissue evidence="2">Blood</tissue>
    </source>
</reference>
<gene>
    <name evidence="2" type="ORF">AMELA_G00209510</name>
</gene>
<organism evidence="2 3">
    <name type="scientific">Ameiurus melas</name>
    <name type="common">Black bullhead</name>
    <name type="synonym">Silurus melas</name>
    <dbReference type="NCBI Taxonomy" id="219545"/>
    <lineage>
        <taxon>Eukaryota</taxon>
        <taxon>Metazoa</taxon>
        <taxon>Chordata</taxon>
        <taxon>Craniata</taxon>
        <taxon>Vertebrata</taxon>
        <taxon>Euteleostomi</taxon>
        <taxon>Actinopterygii</taxon>
        <taxon>Neopterygii</taxon>
        <taxon>Teleostei</taxon>
        <taxon>Ostariophysi</taxon>
        <taxon>Siluriformes</taxon>
        <taxon>Ictaluridae</taxon>
        <taxon>Ameiurus</taxon>
    </lineage>
</organism>
<evidence type="ECO:0000256" key="1">
    <source>
        <dbReference type="SAM" id="Coils"/>
    </source>
</evidence>
<sequence length="250" mass="29274">MKKTVVNLDKLIQDFSLLEQKITQLRGKNSILEIKLDEANRLLKWSQGKEKHLTEEKDGLLGSIKCLQNNLEQQCNLRGENEKLKNVILELKKKNEDQGAESRACVQRLQCEMRALQEQHQREMEDCAADTKRKLESKDVEMKAALDREERAIEAMRQKMKDEEKEKQSEVIKLQMEFSAKLARAQSMSVKNQLQPQASGIIPQHIFKRKLQFLQEQKNKEIEALHQRVKELEQQSLCTSSEPRLKRRKI</sequence>